<dbReference type="SMART" id="SM00382">
    <property type="entry name" value="AAA"/>
    <property type="match status" value="1"/>
</dbReference>
<protein>
    <recommendedName>
        <fullName evidence="1">AAA+ ATPase domain-containing protein</fullName>
    </recommendedName>
</protein>
<dbReference type="Pfam" id="PF07728">
    <property type="entry name" value="AAA_5"/>
    <property type="match status" value="1"/>
</dbReference>
<gene>
    <name evidence="2" type="ORF">H4W80_007232</name>
</gene>
<dbReference type="Proteomes" id="UP000633509">
    <property type="component" value="Unassembled WGS sequence"/>
</dbReference>
<keyword evidence="3" id="KW-1185">Reference proteome</keyword>
<evidence type="ECO:0000259" key="1">
    <source>
        <dbReference type="SMART" id="SM00382"/>
    </source>
</evidence>
<dbReference type="SUPFAM" id="SSF52540">
    <property type="entry name" value="P-loop containing nucleoside triphosphate hydrolases"/>
    <property type="match status" value="1"/>
</dbReference>
<proteinExistence type="predicted"/>
<dbReference type="EMBL" id="JADBEK010000001">
    <property type="protein sequence ID" value="MBE1588974.1"/>
    <property type="molecule type" value="Genomic_DNA"/>
</dbReference>
<dbReference type="Gene3D" id="3.40.50.300">
    <property type="entry name" value="P-loop containing nucleotide triphosphate hydrolases"/>
    <property type="match status" value="1"/>
</dbReference>
<sequence>MSSQSAVREAVAVAIAANLPVILWGAPGTGKTSSVLALGARLGLPVEVVVGSIREPSDFSGLPVLRDGGTWFAPPRWAERLAAAGHGLLFLDELTTAPPAVQAAMLRVVLERTVGDLTLPDEVRIVAAANPPDQAADGWDLSAPLANRLIHLHWQVEAADIAEGFATGFAVPEPAPAPSPAAVARARALVGAFLRVRPELVLAVPDSPERAGRGWPSPRSWEMAARAVAACEHGMAARAVAAREHGMAARTSATGEDGEAASTFAAGEGGKISEDVVAELVLGAVGEAAGFELISWLRNLDLPDPQTLLTDRHAPLPDRVDRLYAVLGAVVSHVLADGSPQAWEQAWTVVARVARSAPDVAAGAARSLARGRPAGAALPHTMLELAPILRSAGLLR</sequence>
<organism evidence="2 3">
    <name type="scientific">Nonomuraea angiospora</name>
    <dbReference type="NCBI Taxonomy" id="46172"/>
    <lineage>
        <taxon>Bacteria</taxon>
        <taxon>Bacillati</taxon>
        <taxon>Actinomycetota</taxon>
        <taxon>Actinomycetes</taxon>
        <taxon>Streptosporangiales</taxon>
        <taxon>Streptosporangiaceae</taxon>
        <taxon>Nonomuraea</taxon>
    </lineage>
</organism>
<evidence type="ECO:0000313" key="3">
    <source>
        <dbReference type="Proteomes" id="UP000633509"/>
    </source>
</evidence>
<dbReference type="PANTHER" id="PTHR42759">
    <property type="entry name" value="MOXR FAMILY PROTEIN"/>
    <property type="match status" value="1"/>
</dbReference>
<dbReference type="InterPro" id="IPR003593">
    <property type="entry name" value="AAA+_ATPase"/>
</dbReference>
<dbReference type="PANTHER" id="PTHR42759:SF1">
    <property type="entry name" value="MAGNESIUM-CHELATASE SUBUNIT CHLD"/>
    <property type="match status" value="1"/>
</dbReference>
<dbReference type="CDD" id="cd00009">
    <property type="entry name" value="AAA"/>
    <property type="match status" value="1"/>
</dbReference>
<name>A0ABR9M836_9ACTN</name>
<dbReference type="InterPro" id="IPR011704">
    <property type="entry name" value="ATPase_dyneun-rel_AAA"/>
</dbReference>
<dbReference type="InterPro" id="IPR027417">
    <property type="entry name" value="P-loop_NTPase"/>
</dbReference>
<feature type="domain" description="AAA+ ATPase" evidence="1">
    <location>
        <begin position="17"/>
        <end position="160"/>
    </location>
</feature>
<dbReference type="RefSeq" id="WP_192789092.1">
    <property type="nucleotide sequence ID" value="NZ_JADBEK010000001.1"/>
</dbReference>
<evidence type="ECO:0000313" key="2">
    <source>
        <dbReference type="EMBL" id="MBE1588974.1"/>
    </source>
</evidence>
<comment type="caution">
    <text evidence="2">The sequence shown here is derived from an EMBL/GenBank/DDBJ whole genome shotgun (WGS) entry which is preliminary data.</text>
</comment>
<accession>A0ABR9M836</accession>
<reference evidence="2 3" key="1">
    <citation type="submission" date="2020-10" db="EMBL/GenBank/DDBJ databases">
        <title>Sequencing the genomes of 1000 actinobacteria strains.</title>
        <authorList>
            <person name="Klenk H.-P."/>
        </authorList>
    </citation>
    <scope>NUCLEOTIDE SEQUENCE [LARGE SCALE GENOMIC DNA]</scope>
    <source>
        <strain evidence="2 3">DSM 43173</strain>
    </source>
</reference>
<dbReference type="InterPro" id="IPR050764">
    <property type="entry name" value="CbbQ/NirQ/NorQ/GpvN"/>
</dbReference>